<feature type="transmembrane region" description="Helical" evidence="2">
    <location>
        <begin position="6"/>
        <end position="25"/>
    </location>
</feature>
<name>A0A8D9AZ22_9HEMI</name>
<feature type="transmembrane region" description="Helical" evidence="2">
    <location>
        <begin position="67"/>
        <end position="83"/>
    </location>
</feature>
<keyword evidence="2" id="KW-0812">Transmembrane</keyword>
<protein>
    <submittedName>
        <fullName evidence="3">Uncharacterized protein</fullName>
    </submittedName>
</protein>
<organism evidence="3">
    <name type="scientific">Cacopsylla melanoneura</name>
    <dbReference type="NCBI Taxonomy" id="428564"/>
    <lineage>
        <taxon>Eukaryota</taxon>
        <taxon>Metazoa</taxon>
        <taxon>Ecdysozoa</taxon>
        <taxon>Arthropoda</taxon>
        <taxon>Hexapoda</taxon>
        <taxon>Insecta</taxon>
        <taxon>Pterygota</taxon>
        <taxon>Neoptera</taxon>
        <taxon>Paraneoptera</taxon>
        <taxon>Hemiptera</taxon>
        <taxon>Sternorrhyncha</taxon>
        <taxon>Psylloidea</taxon>
        <taxon>Psyllidae</taxon>
        <taxon>Psyllinae</taxon>
        <taxon>Cacopsylla</taxon>
    </lineage>
</organism>
<keyword evidence="2" id="KW-0472">Membrane</keyword>
<evidence type="ECO:0000256" key="2">
    <source>
        <dbReference type="SAM" id="Phobius"/>
    </source>
</evidence>
<feature type="transmembrane region" description="Helical" evidence="2">
    <location>
        <begin position="37"/>
        <end position="55"/>
    </location>
</feature>
<proteinExistence type="predicted"/>
<dbReference type="AlphaFoldDB" id="A0A8D9AZ22"/>
<sequence>MFNESGVGVLLCSMVVVLVLYYVLWQWCWYLTKFYDCGVGALLCSMAVVFVSFVIKSTVHTHLSYGYVRFESFFMFLSVFRHFRYWRNVGKRRPHSDIHAGGPAETSPQGHRVTSSLDLR</sequence>
<evidence type="ECO:0000256" key="1">
    <source>
        <dbReference type="SAM" id="MobiDB-lite"/>
    </source>
</evidence>
<accession>A0A8D9AZ22</accession>
<dbReference type="EMBL" id="HBUF01590932">
    <property type="protein sequence ID" value="CAG6773362.1"/>
    <property type="molecule type" value="Transcribed_RNA"/>
</dbReference>
<reference evidence="3" key="1">
    <citation type="submission" date="2021-05" db="EMBL/GenBank/DDBJ databases">
        <authorList>
            <person name="Alioto T."/>
            <person name="Alioto T."/>
            <person name="Gomez Garrido J."/>
        </authorList>
    </citation>
    <scope>NUCLEOTIDE SEQUENCE</scope>
</reference>
<evidence type="ECO:0000313" key="3">
    <source>
        <dbReference type="EMBL" id="CAG6773362.1"/>
    </source>
</evidence>
<keyword evidence="2" id="KW-1133">Transmembrane helix</keyword>
<feature type="region of interest" description="Disordered" evidence="1">
    <location>
        <begin position="92"/>
        <end position="120"/>
    </location>
</feature>
<feature type="compositionally biased region" description="Polar residues" evidence="1">
    <location>
        <begin position="106"/>
        <end position="120"/>
    </location>
</feature>